<dbReference type="InterPro" id="IPR000719">
    <property type="entry name" value="Prot_kinase_dom"/>
</dbReference>
<evidence type="ECO:0000313" key="7">
    <source>
        <dbReference type="EMBL" id="OMO79839.1"/>
    </source>
</evidence>
<feature type="region of interest" description="Disordered" evidence="4">
    <location>
        <begin position="831"/>
        <end position="890"/>
    </location>
</feature>
<dbReference type="FunFam" id="1.10.510.10:FF:000125">
    <property type="entry name" value="serine/threonine-protein kinase BLUS1-like isoform X2"/>
    <property type="match status" value="1"/>
</dbReference>
<dbReference type="EMBL" id="AWWV01010350">
    <property type="protein sequence ID" value="OMO79839.1"/>
    <property type="molecule type" value="Genomic_DNA"/>
</dbReference>
<feature type="compositionally biased region" description="Acidic residues" evidence="4">
    <location>
        <begin position="881"/>
        <end position="890"/>
    </location>
</feature>
<dbReference type="STRING" id="210143.A0A1R3IB77"/>
<dbReference type="PROSITE" id="PS00107">
    <property type="entry name" value="PROTEIN_KINASE_ATP"/>
    <property type="match status" value="1"/>
</dbReference>
<accession>A0A1R3IB77</accession>
<gene>
    <name evidence="7" type="ORF">CCACVL1_13360</name>
</gene>
<dbReference type="Pfam" id="PF00069">
    <property type="entry name" value="Pkinase"/>
    <property type="match status" value="1"/>
</dbReference>
<dbReference type="InterPro" id="IPR017441">
    <property type="entry name" value="Protein_kinase_ATP_BS"/>
</dbReference>
<keyword evidence="5" id="KW-0472">Membrane</keyword>
<keyword evidence="5" id="KW-0812">Transmembrane</keyword>
<evidence type="ECO:0000256" key="3">
    <source>
        <dbReference type="SAM" id="Coils"/>
    </source>
</evidence>
<dbReference type="PANTHER" id="PTHR48014">
    <property type="entry name" value="SERINE/THREONINE-PROTEIN KINASE FRAY2"/>
    <property type="match status" value="1"/>
</dbReference>
<dbReference type="CDD" id="cd06610">
    <property type="entry name" value="STKc_OSR1_SPAK"/>
    <property type="match status" value="1"/>
</dbReference>
<dbReference type="GO" id="GO:0005524">
    <property type="term" value="F:ATP binding"/>
    <property type="evidence" value="ECO:0007669"/>
    <property type="project" value="UniProtKB-UniRule"/>
</dbReference>
<dbReference type="GO" id="GO:0004672">
    <property type="term" value="F:protein kinase activity"/>
    <property type="evidence" value="ECO:0007669"/>
    <property type="project" value="InterPro"/>
</dbReference>
<comment type="caution">
    <text evidence="7">The sequence shown here is derived from an EMBL/GenBank/DDBJ whole genome shotgun (WGS) entry which is preliminary data.</text>
</comment>
<dbReference type="Gramene" id="OMO79839">
    <property type="protein sequence ID" value="OMO79839"/>
    <property type="gene ID" value="CCACVL1_13360"/>
</dbReference>
<dbReference type="Gene3D" id="3.30.200.20">
    <property type="entry name" value="Phosphorylase Kinase, domain 1"/>
    <property type="match status" value="1"/>
</dbReference>
<feature type="coiled-coil region" evidence="3">
    <location>
        <begin position="651"/>
        <end position="678"/>
    </location>
</feature>
<dbReference type="InterPro" id="IPR011009">
    <property type="entry name" value="Kinase-like_dom_sf"/>
</dbReference>
<feature type="binding site" evidence="2">
    <location>
        <position position="47"/>
    </location>
    <ligand>
        <name>ATP</name>
        <dbReference type="ChEBI" id="CHEBI:30616"/>
    </ligand>
</feature>
<evidence type="ECO:0000259" key="6">
    <source>
        <dbReference type="PROSITE" id="PS50011"/>
    </source>
</evidence>
<sequence>MSRMGGNQRSYSANPSDYKLLEEVGYGASATVYRAIYLPNNDVVAVKCLDLDRCNSNLDDIRREAQTMILIDHPNVIRAFCSFVVDSNLWVIMPFMSEGSCLHLMKIAYPDGFEEPAIGSILKETLKALDYLHRQGHIHRDVKAGNILLDNNGSVKLADFGVSACMFDAGDRQRSRNTFVGTPCWMAPEVLQPGSGYNSKADIWSFGITALELAHGHAPFSKYPPMKVLLMTIQNAPPGLDYDRDKKFSKSFKEMVAMCLVKDQTKRPTAEKLLKHSFFKHAKPPELSVKKLFADLPPLWNRVKALQLKDAAQLALKKMPSAEQEAISQSEYQRGVSAWNFDIEDLKAQASLVRDDDDFNEYRDDEQSMKSSHLHKNVDLSQSDCLNGKGKNPEYDIVEADCQEKVGLRKNGSSIDVMASTSEKDVVLTRAKTVKPRQTQSGPLTPAAVLNHSASDRGRNTERFESEIVPVNEKVCQVRKAPSFSGPLMLPNRASANSLSAPIKSSGGFRDSLDDKSKANLVQIKGRFSVTSENLDLVKDIPISSVSRRSSQTSPLRKSASVGDWIFESKQVPANHSSKDLTNGNIHSSVLLTHLQNLFQQTSLQQDLILGLLNSLQPAEVVDATQNGKLPPLPRCPESNGNIETTASERERLLLSKITELQSRMMNLNDELTAEKFKYDQKKIKRGICRAEFSPDAPIAAAIGACMLSSLLLPAADTREEDGDSVIDAGDTRFAAMAIISFIPYFNWLSWVFAWLDTGKRRYAVYSIVYLTPYIRSNLSLSPEESWLPIASIMFCILHVQLETSIKNGDIQGFQIFSKATKNLSSRSSEEDILLKGHRKPEVRKGPYRKLPDAEEQSRNEIRRWGIPKNPSEHNEQSNGDWDDDERSEH</sequence>
<dbReference type="OrthoDB" id="248923at2759"/>
<keyword evidence="2" id="KW-0547">Nucleotide-binding</keyword>
<feature type="transmembrane region" description="Helical" evidence="5">
    <location>
        <begin position="734"/>
        <end position="756"/>
    </location>
</feature>
<proteinExistence type="inferred from homology"/>
<keyword evidence="5" id="KW-1133">Transmembrane helix</keyword>
<keyword evidence="8" id="KW-1185">Reference proteome</keyword>
<dbReference type="Gene3D" id="1.10.510.10">
    <property type="entry name" value="Transferase(Phosphotransferase) domain 1"/>
    <property type="match status" value="1"/>
</dbReference>
<evidence type="ECO:0000313" key="8">
    <source>
        <dbReference type="Proteomes" id="UP000188268"/>
    </source>
</evidence>
<reference evidence="7 8" key="1">
    <citation type="submission" date="2013-09" db="EMBL/GenBank/DDBJ databases">
        <title>Corchorus capsularis genome sequencing.</title>
        <authorList>
            <person name="Alam M."/>
            <person name="Haque M.S."/>
            <person name="Islam M.S."/>
            <person name="Emdad E.M."/>
            <person name="Islam M.M."/>
            <person name="Ahmed B."/>
            <person name="Halim A."/>
            <person name="Hossen Q.M.M."/>
            <person name="Hossain M.Z."/>
            <person name="Ahmed R."/>
            <person name="Khan M.M."/>
            <person name="Islam R."/>
            <person name="Rashid M.M."/>
            <person name="Khan S.A."/>
            <person name="Rahman M.S."/>
            <person name="Alam M."/>
        </authorList>
    </citation>
    <scope>NUCLEOTIDE SEQUENCE [LARGE SCALE GENOMIC DNA]</scope>
    <source>
        <strain evidence="8">cv. CVL-1</strain>
        <tissue evidence="7">Whole seedling</tissue>
    </source>
</reference>
<dbReference type="InterPro" id="IPR047173">
    <property type="entry name" value="STRAD_A/B-like"/>
</dbReference>
<evidence type="ECO:0000256" key="1">
    <source>
        <dbReference type="ARBA" id="ARBA00008874"/>
    </source>
</evidence>
<name>A0A1R3IB77_COCAP</name>
<feature type="compositionally biased region" description="Basic residues" evidence="4">
    <location>
        <begin position="836"/>
        <end position="848"/>
    </location>
</feature>
<dbReference type="PROSITE" id="PS50011">
    <property type="entry name" value="PROTEIN_KINASE_DOM"/>
    <property type="match status" value="1"/>
</dbReference>
<dbReference type="SMART" id="SM00220">
    <property type="entry name" value="S_TKc"/>
    <property type="match status" value="1"/>
</dbReference>
<dbReference type="Proteomes" id="UP000188268">
    <property type="component" value="Unassembled WGS sequence"/>
</dbReference>
<dbReference type="GO" id="GO:0043539">
    <property type="term" value="F:protein serine/threonine kinase activator activity"/>
    <property type="evidence" value="ECO:0007669"/>
    <property type="project" value="InterPro"/>
</dbReference>
<protein>
    <recommendedName>
        <fullName evidence="6">Protein kinase domain-containing protein</fullName>
    </recommendedName>
</protein>
<dbReference type="SUPFAM" id="SSF56112">
    <property type="entry name" value="Protein kinase-like (PK-like)"/>
    <property type="match status" value="1"/>
</dbReference>
<comment type="similarity">
    <text evidence="1">Belongs to the protein kinase superfamily. STE Ser/Thr protein kinase family. STE20 subfamily.</text>
</comment>
<organism evidence="7 8">
    <name type="scientific">Corchorus capsularis</name>
    <name type="common">Jute</name>
    <dbReference type="NCBI Taxonomy" id="210143"/>
    <lineage>
        <taxon>Eukaryota</taxon>
        <taxon>Viridiplantae</taxon>
        <taxon>Streptophyta</taxon>
        <taxon>Embryophyta</taxon>
        <taxon>Tracheophyta</taxon>
        <taxon>Spermatophyta</taxon>
        <taxon>Magnoliopsida</taxon>
        <taxon>eudicotyledons</taxon>
        <taxon>Gunneridae</taxon>
        <taxon>Pentapetalae</taxon>
        <taxon>rosids</taxon>
        <taxon>malvids</taxon>
        <taxon>Malvales</taxon>
        <taxon>Malvaceae</taxon>
        <taxon>Grewioideae</taxon>
        <taxon>Apeibeae</taxon>
        <taxon>Corchorus</taxon>
    </lineage>
</organism>
<feature type="compositionally biased region" description="Basic and acidic residues" evidence="4">
    <location>
        <begin position="850"/>
        <end position="864"/>
    </location>
</feature>
<dbReference type="OMA" id="IMPFMSE"/>
<dbReference type="PANTHER" id="PTHR48014:SF21">
    <property type="entry name" value="SERINE_THREONINE-PROTEIN KINASE FRAY2"/>
    <property type="match status" value="1"/>
</dbReference>
<evidence type="ECO:0000256" key="5">
    <source>
        <dbReference type="SAM" id="Phobius"/>
    </source>
</evidence>
<dbReference type="AlphaFoldDB" id="A0A1R3IB77"/>
<keyword evidence="3" id="KW-0175">Coiled coil</keyword>
<feature type="domain" description="Protein kinase" evidence="6">
    <location>
        <begin position="18"/>
        <end position="279"/>
    </location>
</feature>
<evidence type="ECO:0000256" key="4">
    <source>
        <dbReference type="SAM" id="MobiDB-lite"/>
    </source>
</evidence>
<keyword evidence="2" id="KW-0067">ATP-binding</keyword>
<dbReference type="FunFam" id="3.30.200.20:FF:000099">
    <property type="entry name" value="Serine/threonine-protein kinase BLUS1"/>
    <property type="match status" value="1"/>
</dbReference>
<evidence type="ECO:0000256" key="2">
    <source>
        <dbReference type="PROSITE-ProRule" id="PRU10141"/>
    </source>
</evidence>